<protein>
    <recommendedName>
        <fullName evidence="2">CPC1/SPEF2 domain-containing protein</fullName>
    </recommendedName>
</protein>
<name>A0A3P3Y994_PLABS</name>
<feature type="compositionally biased region" description="Low complexity" evidence="1">
    <location>
        <begin position="1016"/>
        <end position="1033"/>
    </location>
</feature>
<evidence type="ECO:0000256" key="1">
    <source>
        <dbReference type="SAM" id="MobiDB-lite"/>
    </source>
</evidence>
<sequence length="1313" mass="145181">MSQLVRSWIVDDVGLAMPDDRPLEALAGDGRLFVRLLERLGVIPLGDAGAGKQRPEHPEAIQRNWLRAHDGFVNLGVVCTPNTIQDVIAGKPGAALHLLHAVKVHWERSQVAQQTAPAHDRRNERMAAFERRHLTEMLRWTTSPGVLQTLRAKAAAGQHSPGRARPQQVADRHKRFRLERLAELDERIRQRDYADECTRRHLDHCEAKHGEMAAQDEQAQQGVAVRRLRQRQQRVTAAQAGVSRDLAAFDESLLGKKARAADINDDNLLELIRQRADAQERDDQSRRKRLDKVLRDRFQDMARLRAQEGNDVARALTTIGSNSERDVQQQMLQVAKVETIAERRRSYYEQEKQRIAAVSADVALRRDRQHFALEKMLYEDRLRDDQQRIVDCRAAARRRVSRHNRRWCGRMVNGLVALAVRRSTYRSLARRDMPDDEWDACKDVFRWQDAVAPGAHVEGRVDSVQYKFVMSVRDDYVSAVTMPEEVQARLDRRQMKMFLARSAPWWADGLLESETDASALGRAVHDVVGRATVQPPLAPAIATNADLVFVIGKRFSGKTTVANAIARSLSYVVIDVDALATGPVSDDNAFVNLVCNAIVTCGQQAAGVVVDGFPTSVTQAALLERALSGFTIPGPAPDANGNAGRDRASDIVPYPDGVPAVERPPFGCSKMAVVLHVDLDDSAVERRALGRRIDPMTGDTYWLDGADPPFDQVVKERLVDLPGRDAIIVNEQVPEELFAWSRKYPPLSAFLNLFQVLHTVNGAGEPASVISDAIAVVERVVKGKKKDVGADVGPAPVAAAQDGAMKEPADVAADFLDRDLVDRLYRQWMSIETAYVAQVQNVFRNDRLSRHPAVEFFSDTIAKFGSFVTRDDPRQALIDKFVGEFNAIPRVMRVEDVIKDELHERARELAAGLVAILDAKNRETSDAIDRILKDPWFERQADLCLERFLSLLQAEAGRHQSAILFFDDLDRCKGGRPPPPTTPTPLRIDGNNGEVPAAVETTPVKKGAAAGGGGPAAPAAAKPAATLAPATTPDSSTGSSVIDNTGRYTSARALDALSRACRLCIDLATGKDDIVETPLVRQERIVTRNRCRRLAARGEVQLRDLCNHANQLIDTLRSIAADRQLKERACIDPALHLIRQTIESESVLYHPMKVVDGVDIVVDRSVTLYDDVRDRVESAFAGTMPRGATRFGPALQLAEVLSNADSLEAALDRFADANNVASEENRLVVSDWVAADIGDWRASMLSMALREALPDELDALRRQLSIADQDNAGFVTVRQFDQAVGSNDLGRLLMVLLARSAEGRIEISQLTAP</sequence>
<dbReference type="InterPro" id="IPR027417">
    <property type="entry name" value="P-loop_NTPase"/>
</dbReference>
<dbReference type="PANTHER" id="PTHR14919">
    <property type="entry name" value="KPL2-RELATED"/>
    <property type="match status" value="1"/>
</dbReference>
<dbReference type="InterPro" id="IPR052634">
    <property type="entry name" value="Sperm_flagellar-bone_growth"/>
</dbReference>
<feature type="compositionally biased region" description="Polar residues" evidence="1">
    <location>
        <begin position="1034"/>
        <end position="1044"/>
    </location>
</feature>
<geneLocation type="mitochondrion" evidence="3"/>
<dbReference type="SUPFAM" id="SSF52540">
    <property type="entry name" value="P-loop containing nucleoside triphosphate hydrolases"/>
    <property type="match status" value="1"/>
</dbReference>
<accession>A0A3P3Y994</accession>
<feature type="region of interest" description="Disordered" evidence="1">
    <location>
        <begin position="972"/>
        <end position="1044"/>
    </location>
</feature>
<dbReference type="Pfam" id="PF22946">
    <property type="entry name" value="SPEF2_D5"/>
    <property type="match status" value="1"/>
</dbReference>
<dbReference type="EMBL" id="OVEO01000006">
    <property type="protein sequence ID" value="SPQ96738.1"/>
    <property type="molecule type" value="Genomic_DNA"/>
</dbReference>
<organism evidence="3 4">
    <name type="scientific">Plasmodiophora brassicae</name>
    <name type="common">Clubroot disease agent</name>
    <dbReference type="NCBI Taxonomy" id="37360"/>
    <lineage>
        <taxon>Eukaryota</taxon>
        <taxon>Sar</taxon>
        <taxon>Rhizaria</taxon>
        <taxon>Endomyxa</taxon>
        <taxon>Phytomyxea</taxon>
        <taxon>Plasmodiophorida</taxon>
        <taxon>Plasmodiophoridae</taxon>
        <taxon>Plasmodiophora</taxon>
    </lineage>
</organism>
<keyword evidence="3" id="KW-0496">Mitochondrion</keyword>
<gene>
    <name evidence="3" type="ORF">PLBR_LOCUS3953</name>
</gene>
<dbReference type="Proteomes" id="UP000290189">
    <property type="component" value="Unassembled WGS sequence"/>
</dbReference>
<evidence type="ECO:0000313" key="3">
    <source>
        <dbReference type="EMBL" id="SPQ96738.1"/>
    </source>
</evidence>
<dbReference type="PANTHER" id="PTHR14919:SF0">
    <property type="entry name" value="SPERM FLAGELLAR PROTEIN 2"/>
    <property type="match status" value="1"/>
</dbReference>
<proteinExistence type="predicted"/>
<reference evidence="3 4" key="1">
    <citation type="submission" date="2018-03" db="EMBL/GenBank/DDBJ databases">
        <authorList>
            <person name="Fogelqvist J."/>
        </authorList>
    </citation>
    <scope>NUCLEOTIDE SEQUENCE [LARGE SCALE GENOMIC DNA]</scope>
</reference>
<evidence type="ECO:0000313" key="4">
    <source>
        <dbReference type="Proteomes" id="UP000290189"/>
    </source>
</evidence>
<dbReference type="InterPro" id="IPR054517">
    <property type="entry name" value="SPEF2_D5"/>
</dbReference>
<evidence type="ECO:0000259" key="2">
    <source>
        <dbReference type="Pfam" id="PF22946"/>
    </source>
</evidence>
<feature type="domain" description="CPC1/SPEF2" evidence="2">
    <location>
        <begin position="321"/>
        <end position="445"/>
    </location>
</feature>
<dbReference type="Gene3D" id="3.40.50.300">
    <property type="entry name" value="P-loop containing nucleotide triphosphate hydrolases"/>
    <property type="match status" value="1"/>
</dbReference>